<feature type="transmembrane region" description="Helical" evidence="7">
    <location>
        <begin position="366"/>
        <end position="385"/>
    </location>
</feature>
<accession>G8Y0I7</accession>
<gene>
    <name evidence="8" type="primary">Piso0_004823</name>
    <name evidence="8" type="ORF">GNLVRS01_PISO0N01927g</name>
</gene>
<feature type="transmembrane region" description="Helical" evidence="7">
    <location>
        <begin position="137"/>
        <end position="158"/>
    </location>
</feature>
<feature type="transmembrane region" description="Helical" evidence="7">
    <location>
        <begin position="164"/>
        <end position="186"/>
    </location>
</feature>
<organism evidence="8 9">
    <name type="scientific">Pichia sorbitophila (strain ATCC MYA-4447 / BCRC 22081 / CBS 7064 / NBRC 10061 / NRRL Y-12695)</name>
    <name type="common">Hybrid yeast</name>
    <dbReference type="NCBI Taxonomy" id="559304"/>
    <lineage>
        <taxon>Eukaryota</taxon>
        <taxon>Fungi</taxon>
        <taxon>Dikarya</taxon>
        <taxon>Ascomycota</taxon>
        <taxon>Saccharomycotina</taxon>
        <taxon>Pichiomycetes</taxon>
        <taxon>Debaryomycetaceae</taxon>
        <taxon>Millerozyma</taxon>
    </lineage>
</organism>
<evidence type="ECO:0000313" key="9">
    <source>
        <dbReference type="Proteomes" id="UP000005222"/>
    </source>
</evidence>
<evidence type="ECO:0000256" key="7">
    <source>
        <dbReference type="SAM" id="Phobius"/>
    </source>
</evidence>
<evidence type="ECO:0000256" key="3">
    <source>
        <dbReference type="ARBA" id="ARBA00022692"/>
    </source>
</evidence>
<feature type="transmembrane region" description="Helical" evidence="7">
    <location>
        <begin position="458"/>
        <end position="480"/>
    </location>
</feature>
<feature type="transmembrane region" description="Helical" evidence="7">
    <location>
        <begin position="66"/>
        <end position="83"/>
    </location>
</feature>
<protein>
    <submittedName>
        <fullName evidence="8">Piso0_004823 protein</fullName>
    </submittedName>
</protein>
<dbReference type="STRING" id="559304.G8Y0I7"/>
<dbReference type="EMBL" id="FO082046">
    <property type="protein sequence ID" value="CCE86340.1"/>
    <property type="molecule type" value="Genomic_DNA"/>
</dbReference>
<keyword evidence="4 7" id="KW-1133">Transmembrane helix</keyword>
<keyword evidence="2" id="KW-0813">Transport</keyword>
<evidence type="ECO:0000256" key="6">
    <source>
        <dbReference type="SAM" id="MobiDB-lite"/>
    </source>
</evidence>
<evidence type="ECO:0000256" key="5">
    <source>
        <dbReference type="ARBA" id="ARBA00023136"/>
    </source>
</evidence>
<dbReference type="eggNOG" id="KOG2533">
    <property type="taxonomic scope" value="Eukaryota"/>
</dbReference>
<feature type="transmembrane region" description="Helical" evidence="7">
    <location>
        <begin position="391"/>
        <end position="413"/>
    </location>
</feature>
<dbReference type="AlphaFoldDB" id="G8Y0I7"/>
<evidence type="ECO:0000256" key="4">
    <source>
        <dbReference type="ARBA" id="ARBA00022989"/>
    </source>
</evidence>
<evidence type="ECO:0000256" key="2">
    <source>
        <dbReference type="ARBA" id="ARBA00022448"/>
    </source>
</evidence>
<feature type="compositionally biased region" description="Basic and acidic residues" evidence="6">
    <location>
        <begin position="1"/>
        <end position="13"/>
    </location>
</feature>
<dbReference type="GO" id="GO:0033229">
    <property type="term" value="F:cysteine transmembrane transporter activity"/>
    <property type="evidence" value="ECO:0007669"/>
    <property type="project" value="TreeGrafter"/>
</dbReference>
<proteinExistence type="predicted"/>
<feature type="region of interest" description="Disordered" evidence="6">
    <location>
        <begin position="1"/>
        <end position="27"/>
    </location>
</feature>
<dbReference type="GO" id="GO:0016020">
    <property type="term" value="C:membrane"/>
    <property type="evidence" value="ECO:0007669"/>
    <property type="project" value="UniProtKB-SubCell"/>
</dbReference>
<dbReference type="Gene3D" id="1.20.1250.20">
    <property type="entry name" value="MFS general substrate transporter like domains"/>
    <property type="match status" value="1"/>
</dbReference>
<reference evidence="8 9" key="1">
    <citation type="journal article" date="2012" name="G3 (Bethesda)">
        <title>Pichia sorbitophila, an interspecies yeast hybrid reveals early steps of genome resolution following polyploidization.</title>
        <authorList>
            <person name="Leh Louis V."/>
            <person name="Despons L."/>
            <person name="Friedrich A."/>
            <person name="Martin T."/>
            <person name="Durrens P."/>
            <person name="Casaregola S."/>
            <person name="Neuveglise C."/>
            <person name="Fairhead C."/>
            <person name="Marck C."/>
            <person name="Cruz J.A."/>
            <person name="Straub M.L."/>
            <person name="Kugler V."/>
            <person name="Sacerdot C."/>
            <person name="Uzunov Z."/>
            <person name="Thierry A."/>
            <person name="Weiss S."/>
            <person name="Bleykasten C."/>
            <person name="De Montigny J."/>
            <person name="Jacques N."/>
            <person name="Jung P."/>
            <person name="Lemaire M."/>
            <person name="Mallet S."/>
            <person name="Morel G."/>
            <person name="Richard G.F."/>
            <person name="Sarkar A."/>
            <person name="Savel G."/>
            <person name="Schacherer J."/>
            <person name="Seret M.L."/>
            <person name="Talla E."/>
            <person name="Samson G."/>
            <person name="Jubin C."/>
            <person name="Poulain J."/>
            <person name="Vacherie B."/>
            <person name="Barbe V."/>
            <person name="Pelletier E."/>
            <person name="Sherman D.J."/>
            <person name="Westhof E."/>
            <person name="Weissenbach J."/>
            <person name="Baret P.V."/>
            <person name="Wincker P."/>
            <person name="Gaillardin C."/>
            <person name="Dujon B."/>
            <person name="Souciet J.L."/>
        </authorList>
    </citation>
    <scope>NUCLEOTIDE SEQUENCE [LARGE SCALE GENOMIC DNA]</scope>
    <source>
        <strain evidence="9">ATCC MYA-4447 / BCRC 22081 / CBS 7064 / NBRC 10061 / NRRL Y-12695</strain>
    </source>
</reference>
<dbReference type="PANTHER" id="PTHR43791:SF63">
    <property type="entry name" value="HIGH AFFINITY CYSTEINE TRANSPORTER"/>
    <property type="match status" value="1"/>
</dbReference>
<dbReference type="OrthoDB" id="3639251at2759"/>
<keyword evidence="9" id="KW-1185">Reference proteome</keyword>
<comment type="subcellular location">
    <subcellularLocation>
        <location evidence="1">Membrane</location>
        <topology evidence="1">Multi-pass membrane protein</topology>
    </subcellularLocation>
</comment>
<dbReference type="Pfam" id="PF07690">
    <property type="entry name" value="MFS_1"/>
    <property type="match status" value="1"/>
</dbReference>
<evidence type="ECO:0000256" key="1">
    <source>
        <dbReference type="ARBA" id="ARBA00004141"/>
    </source>
</evidence>
<feature type="transmembrane region" description="Helical" evidence="7">
    <location>
        <begin position="331"/>
        <end position="354"/>
    </location>
</feature>
<name>G8Y0I7_PICSO</name>
<dbReference type="InParanoid" id="G8Y0I7"/>
<keyword evidence="3 7" id="KW-0812">Transmembrane</keyword>
<dbReference type="PANTHER" id="PTHR43791">
    <property type="entry name" value="PERMEASE-RELATED"/>
    <property type="match status" value="1"/>
</dbReference>
<dbReference type="InterPro" id="IPR036259">
    <property type="entry name" value="MFS_trans_sf"/>
</dbReference>
<dbReference type="HOGENOM" id="CLU_001265_0_5_1"/>
<dbReference type="InterPro" id="IPR011701">
    <property type="entry name" value="MFS"/>
</dbReference>
<feature type="transmembrane region" description="Helical" evidence="7">
    <location>
        <begin position="230"/>
        <end position="249"/>
    </location>
</feature>
<feature type="transmembrane region" description="Helical" evidence="7">
    <location>
        <begin position="292"/>
        <end position="311"/>
    </location>
</feature>
<evidence type="ECO:0000313" key="8">
    <source>
        <dbReference type="EMBL" id="CCE86340.1"/>
    </source>
</evidence>
<dbReference type="SUPFAM" id="SSF103473">
    <property type="entry name" value="MFS general substrate transporter"/>
    <property type="match status" value="1"/>
</dbReference>
<keyword evidence="5 7" id="KW-0472">Membrane</keyword>
<sequence length="529" mass="59444">MTSEEISKEKVKSINESVNSNEAEEEPKKYVVGSKYADVTLEFMLAHDSVTPEATPQEDKKLSRKLMWRVLALTMLINLMMYMDKATLSYSSILGFWESTGLNQTKYNNVNTIFYVGYIVGQLPGTYLLSKVPLGRLIFGITFLWSIIIFLHCAAYNYAGVIVLRFFLGFTESVAIPLLTTTNGMFLTRDERAATQPVFYMSCLGSPIPIGFMAYGVIYANAAIKGYRVLNIIIGGLTFILSILILFLYPNNPTDAKFLSDKEKVWVIRRVQRSQNITIEQNVFKKHHAMEAFKDIISWLIFFFFLLQQLANNLPYQQTLLFEEMGGVSNLGSTLVTIAGSGFALAWSFAAWFMMYLFPNTTCLTIIWSIFPSWLGSVLAVSLNIKNSIGMLAAICMASQAFGVSWICSFGLATTTAGSSYTKRLTRNAMNMVGYCVANLISPQLWNQHDSPRFVPAWIVQIVLSFTVAPALIGVVWFILARRNKERLAALEHNQKLGVVKNDEDEEIVVNVANLDLTDLEDKSFIYPL</sequence>
<dbReference type="FunCoup" id="G8Y0I7">
    <property type="interactions" value="50"/>
</dbReference>
<dbReference type="Proteomes" id="UP000005222">
    <property type="component" value="Chromosome N"/>
</dbReference>
<feature type="transmembrane region" description="Helical" evidence="7">
    <location>
        <begin position="198"/>
        <end position="218"/>
    </location>
</feature>